<evidence type="ECO:0000313" key="1">
    <source>
        <dbReference type="EMBL" id="MDA3613801.1"/>
    </source>
</evidence>
<sequence>MKTRLQNNLKERQIKVSSKSFSRIGRENVYFPDIRLCGKWLMDIGFKSGLYVNVAYDADRIIITKV</sequence>
<accession>A0ABT4UG78</accession>
<dbReference type="Proteomes" id="UP001210231">
    <property type="component" value="Unassembled WGS sequence"/>
</dbReference>
<comment type="caution">
    <text evidence="1">The sequence shown here is derived from an EMBL/GenBank/DDBJ whole genome shotgun (WGS) entry which is preliminary data.</text>
</comment>
<proteinExistence type="predicted"/>
<dbReference type="EMBL" id="JAQGEF010000003">
    <property type="protein sequence ID" value="MDA3613801.1"/>
    <property type="molecule type" value="Genomic_DNA"/>
</dbReference>
<dbReference type="RefSeq" id="WP_407030131.1">
    <property type="nucleotide sequence ID" value="NZ_JAQGEF010000003.1"/>
</dbReference>
<organism evidence="1 2">
    <name type="scientific">Polluticaenibacter yanchengensis</name>
    <dbReference type="NCBI Taxonomy" id="3014562"/>
    <lineage>
        <taxon>Bacteria</taxon>
        <taxon>Pseudomonadati</taxon>
        <taxon>Bacteroidota</taxon>
        <taxon>Chitinophagia</taxon>
        <taxon>Chitinophagales</taxon>
        <taxon>Chitinophagaceae</taxon>
        <taxon>Polluticaenibacter</taxon>
    </lineage>
</organism>
<reference evidence="1 2" key="1">
    <citation type="submission" date="2022-12" db="EMBL/GenBank/DDBJ databases">
        <title>Chitinophagaceae gen. sp. nov., a new member of the family Chitinophagaceae, isolated from soil in a chemical factory.</title>
        <authorList>
            <person name="Ke Z."/>
        </authorList>
    </citation>
    <scope>NUCLEOTIDE SEQUENCE [LARGE SCALE GENOMIC DNA]</scope>
    <source>
        <strain evidence="1 2">LY-5</strain>
    </source>
</reference>
<name>A0ABT4UG78_9BACT</name>
<evidence type="ECO:0008006" key="3">
    <source>
        <dbReference type="Google" id="ProtNLM"/>
    </source>
</evidence>
<evidence type="ECO:0000313" key="2">
    <source>
        <dbReference type="Proteomes" id="UP001210231"/>
    </source>
</evidence>
<keyword evidence="2" id="KW-1185">Reference proteome</keyword>
<gene>
    <name evidence="1" type="ORF">O3P16_03195</name>
</gene>
<protein>
    <recommendedName>
        <fullName evidence="3">Type I addiction module toxin, SymE family</fullName>
    </recommendedName>
</protein>